<dbReference type="OrthoDB" id="45280at2759"/>
<gene>
    <name evidence="2" type="ORF">FRACYDRAFT_261833</name>
</gene>
<dbReference type="Proteomes" id="UP000095751">
    <property type="component" value="Unassembled WGS sequence"/>
</dbReference>
<dbReference type="InParanoid" id="A0A1E7FC80"/>
<dbReference type="KEGG" id="fcy:FRACYDRAFT_261833"/>
<proteinExistence type="predicted"/>
<feature type="compositionally biased region" description="Low complexity" evidence="1">
    <location>
        <begin position="51"/>
        <end position="65"/>
    </location>
</feature>
<reference evidence="2 3" key="1">
    <citation type="submission" date="2016-09" db="EMBL/GenBank/DDBJ databases">
        <title>Extensive genetic diversity and differential bi-allelic expression allows diatom success in the polar Southern Ocean.</title>
        <authorList>
            <consortium name="DOE Joint Genome Institute"/>
            <person name="Mock T."/>
            <person name="Otillar R.P."/>
            <person name="Strauss J."/>
            <person name="Dupont C."/>
            <person name="Frickenhaus S."/>
            <person name="Maumus F."/>
            <person name="Mcmullan M."/>
            <person name="Sanges R."/>
            <person name="Schmutz J."/>
            <person name="Toseland A."/>
            <person name="Valas R."/>
            <person name="Veluchamy A."/>
            <person name="Ward B.J."/>
            <person name="Allen A."/>
            <person name="Barry K."/>
            <person name="Falciatore A."/>
            <person name="Ferrante M."/>
            <person name="Fortunato A.E."/>
            <person name="Gloeckner G."/>
            <person name="Gruber A."/>
            <person name="Hipkin R."/>
            <person name="Janech M."/>
            <person name="Kroth P."/>
            <person name="Leese F."/>
            <person name="Lindquist E."/>
            <person name="Lyon B.R."/>
            <person name="Martin J."/>
            <person name="Mayer C."/>
            <person name="Parker M."/>
            <person name="Quesneville H."/>
            <person name="Raymond J."/>
            <person name="Uhlig C."/>
            <person name="Valentin K.U."/>
            <person name="Worden A.Z."/>
            <person name="Armbrust E.V."/>
            <person name="Bowler C."/>
            <person name="Green B."/>
            <person name="Moulton V."/>
            <person name="Van Oosterhout C."/>
            <person name="Grigoriev I."/>
        </authorList>
    </citation>
    <scope>NUCLEOTIDE SEQUENCE [LARGE SCALE GENOMIC DNA]</scope>
    <source>
        <strain evidence="2 3">CCMP1102</strain>
    </source>
</reference>
<feature type="region of interest" description="Disordered" evidence="1">
    <location>
        <begin position="45"/>
        <end position="74"/>
    </location>
</feature>
<accession>A0A1E7FC80</accession>
<name>A0A1E7FC80_9STRA</name>
<evidence type="ECO:0000256" key="1">
    <source>
        <dbReference type="SAM" id="MobiDB-lite"/>
    </source>
</evidence>
<evidence type="ECO:0000313" key="2">
    <source>
        <dbReference type="EMBL" id="OEU15761.1"/>
    </source>
</evidence>
<dbReference type="EMBL" id="KV784359">
    <property type="protein sequence ID" value="OEU15761.1"/>
    <property type="molecule type" value="Genomic_DNA"/>
</dbReference>
<evidence type="ECO:0000313" key="3">
    <source>
        <dbReference type="Proteomes" id="UP000095751"/>
    </source>
</evidence>
<protein>
    <submittedName>
        <fullName evidence="2">Uncharacterized protein</fullName>
    </submittedName>
</protein>
<organism evidence="2 3">
    <name type="scientific">Fragilariopsis cylindrus CCMP1102</name>
    <dbReference type="NCBI Taxonomy" id="635003"/>
    <lineage>
        <taxon>Eukaryota</taxon>
        <taxon>Sar</taxon>
        <taxon>Stramenopiles</taxon>
        <taxon>Ochrophyta</taxon>
        <taxon>Bacillariophyta</taxon>
        <taxon>Bacillariophyceae</taxon>
        <taxon>Bacillariophycidae</taxon>
        <taxon>Bacillariales</taxon>
        <taxon>Bacillariaceae</taxon>
        <taxon>Fragilariopsis</taxon>
    </lineage>
</organism>
<dbReference type="AlphaFoldDB" id="A0A1E7FC80"/>
<sequence length="105" mass="12180">MTDYLNSRIQALEEGNKFNVTQDAIRKREEEFLITLREMKESILKDKQAENAGGNNNPASSSSSNELVSLREENDRLKAKMTKQEYRISHLVTGMEKLFEQQKKE</sequence>
<keyword evidence="3" id="KW-1185">Reference proteome</keyword>